<keyword evidence="5" id="KW-1185">Reference proteome</keyword>
<feature type="repeat" description="TPR" evidence="3">
    <location>
        <begin position="276"/>
        <end position="309"/>
    </location>
</feature>
<dbReference type="SMART" id="SM00028">
    <property type="entry name" value="TPR"/>
    <property type="match status" value="3"/>
</dbReference>
<dbReference type="RefSeq" id="WP_021284521.1">
    <property type="nucleotide sequence ID" value="NZ_JAGGLL010000062.1"/>
</dbReference>
<dbReference type="Proteomes" id="UP001519308">
    <property type="component" value="Unassembled WGS sequence"/>
</dbReference>
<name>A0ABS4K987_9CLOT</name>
<feature type="repeat" description="TPR" evidence="3">
    <location>
        <begin position="242"/>
        <end position="275"/>
    </location>
</feature>
<dbReference type="Gene3D" id="1.25.40.10">
    <property type="entry name" value="Tetratricopeptide repeat domain"/>
    <property type="match status" value="1"/>
</dbReference>
<evidence type="ECO:0000256" key="1">
    <source>
        <dbReference type="ARBA" id="ARBA00022737"/>
    </source>
</evidence>
<keyword evidence="1" id="KW-0677">Repeat</keyword>
<dbReference type="EMBL" id="JAGGLL010000062">
    <property type="protein sequence ID" value="MBP2024340.1"/>
    <property type="molecule type" value="Genomic_DNA"/>
</dbReference>
<proteinExistence type="predicted"/>
<dbReference type="SUPFAM" id="SSF48452">
    <property type="entry name" value="TPR-like"/>
    <property type="match status" value="1"/>
</dbReference>
<dbReference type="PANTHER" id="PTHR44186">
    <property type="match status" value="1"/>
</dbReference>
<evidence type="ECO:0000313" key="4">
    <source>
        <dbReference type="EMBL" id="MBP2024340.1"/>
    </source>
</evidence>
<accession>A0ABS4K987</accession>
<dbReference type="PANTHER" id="PTHR44186:SF1">
    <property type="entry name" value="BARDET-BIEDL SYNDROME 4 PROTEIN"/>
    <property type="match status" value="1"/>
</dbReference>
<keyword evidence="2 3" id="KW-0802">TPR repeat</keyword>
<dbReference type="InterPro" id="IPR019734">
    <property type="entry name" value="TPR_rpt"/>
</dbReference>
<evidence type="ECO:0000256" key="2">
    <source>
        <dbReference type="ARBA" id="ARBA00022803"/>
    </source>
</evidence>
<reference evidence="4 5" key="1">
    <citation type="submission" date="2021-03" db="EMBL/GenBank/DDBJ databases">
        <title>Genomic Encyclopedia of Type Strains, Phase IV (KMG-IV): sequencing the most valuable type-strain genomes for metagenomic binning, comparative biology and taxonomic classification.</title>
        <authorList>
            <person name="Goeker M."/>
        </authorList>
    </citation>
    <scope>NUCLEOTIDE SEQUENCE [LARGE SCALE GENOMIC DNA]</scope>
    <source>
        <strain evidence="4 5">DSM 28650</strain>
    </source>
</reference>
<dbReference type="Pfam" id="PF13181">
    <property type="entry name" value="TPR_8"/>
    <property type="match status" value="1"/>
</dbReference>
<dbReference type="InterPro" id="IPR011990">
    <property type="entry name" value="TPR-like_helical_dom_sf"/>
</dbReference>
<comment type="caution">
    <text evidence="4">The sequence shown here is derived from an EMBL/GenBank/DDBJ whole genome shotgun (WGS) entry which is preliminary data.</text>
</comment>
<sequence length="355" mass="41043">MSIESYLLDKLSKVLFLEIKEGSKINDFNFEENTFLPVRGDEIVDKTKAGESLEHIPVNMFVEGMFYVLGADKSFRFNETYKKLIAHVPNSDKFIKGTIFKHIKEEKYEDAYILLRGFLEIDESQEIFDKALLLADALRNKNKDFKDEELNLIEKSKKVNNYTKPFYYEALIKRDDKDFQGALYAINQYLALGGQITEEVMELKTSLSTVTEYDKGKELVYEAPKEALQILLPLLDTLGDTAEIYYFIAVAYRILENFEKAIYYLNEALAISSDYIEVVNELGVNHACLGNYDFAIQYFRKAFEITKSIEICTNLIMCYININDVKQAKLHLEIAKKLDPKDEIVLELEEILSKS</sequence>
<evidence type="ECO:0000256" key="3">
    <source>
        <dbReference type="PROSITE-ProRule" id="PRU00339"/>
    </source>
</evidence>
<dbReference type="PROSITE" id="PS50005">
    <property type="entry name" value="TPR"/>
    <property type="match status" value="2"/>
</dbReference>
<protein>
    <submittedName>
        <fullName evidence="4">Tetratricopeptide (TPR) repeat protein</fullName>
    </submittedName>
</protein>
<gene>
    <name evidence="4" type="ORF">J2Z44_004208</name>
</gene>
<evidence type="ECO:0000313" key="5">
    <source>
        <dbReference type="Proteomes" id="UP001519308"/>
    </source>
</evidence>
<organism evidence="4 5">
    <name type="scientific">Clostridium punense</name>
    <dbReference type="NCBI Taxonomy" id="1054297"/>
    <lineage>
        <taxon>Bacteria</taxon>
        <taxon>Bacillati</taxon>
        <taxon>Bacillota</taxon>
        <taxon>Clostridia</taxon>
        <taxon>Eubacteriales</taxon>
        <taxon>Clostridiaceae</taxon>
        <taxon>Clostridium</taxon>
    </lineage>
</organism>